<name>A0AA47P284_MERPO</name>
<evidence type="ECO:0000313" key="2">
    <source>
        <dbReference type="Proteomes" id="UP001174136"/>
    </source>
</evidence>
<gene>
    <name evidence="1" type="ORF">N1851_015404</name>
</gene>
<comment type="caution">
    <text evidence="1">The sequence shown here is derived from an EMBL/GenBank/DDBJ whole genome shotgun (WGS) entry which is preliminary data.</text>
</comment>
<dbReference type="Proteomes" id="UP001174136">
    <property type="component" value="Unassembled WGS sequence"/>
</dbReference>
<protein>
    <submittedName>
        <fullName evidence="1">Uncharacterized protein</fullName>
    </submittedName>
</protein>
<dbReference type="AlphaFoldDB" id="A0AA47P284"/>
<dbReference type="PANTHER" id="PTHR46888">
    <property type="entry name" value="ZINC KNUCKLE DOMAINCONTAINING PROTEIN-RELATED"/>
    <property type="match status" value="1"/>
</dbReference>
<evidence type="ECO:0000313" key="1">
    <source>
        <dbReference type="EMBL" id="KAK0145685.1"/>
    </source>
</evidence>
<accession>A0AA47P284</accession>
<dbReference type="EMBL" id="JAOPHQ010002844">
    <property type="protein sequence ID" value="KAK0145685.1"/>
    <property type="molecule type" value="Genomic_DNA"/>
</dbReference>
<reference evidence="1" key="1">
    <citation type="journal article" date="2023" name="Front. Mar. Sci.">
        <title>A new Merluccius polli reference genome to investigate the effects of global change in West African waters.</title>
        <authorList>
            <person name="Mateo J.L."/>
            <person name="Blanco-Fernandez C."/>
            <person name="Garcia-Vazquez E."/>
            <person name="Machado-Schiaffino G."/>
        </authorList>
    </citation>
    <scope>NUCLEOTIDE SEQUENCE</scope>
    <source>
        <strain evidence="1">C29</strain>
        <tissue evidence="1">Fin</tissue>
    </source>
</reference>
<proteinExistence type="predicted"/>
<sequence>MAGTAESKKRRAFNFSQEELEALVQAVEDRKNLLFGKCSTTVCLSRAGQKESREEEVVERGLVESEPVPVDTDANVEFKPPRTVPRFSPFSLPRVSDDARHRLRIARLQLEAQEKDRDAEYSHKLAIRKMELEMEADTANRKIELEVAAEKEVKLKRLELEAASLSSAQSPGHRSIHSDPSAPTRGFEVSRNVVLVPQFREAEVDAYFTAFERVATSLKWPKEVWSILLQCKLTECRLVLHVHCHSAPLRNESVSIVTKQVT</sequence>
<dbReference type="PANTHER" id="PTHR46888:SF13">
    <property type="entry name" value="RIBONUCLEASE H"/>
    <property type="match status" value="1"/>
</dbReference>
<keyword evidence="2" id="KW-1185">Reference proteome</keyword>
<organism evidence="1 2">
    <name type="scientific">Merluccius polli</name>
    <name type="common">Benguela hake</name>
    <name type="synonym">Merluccius cadenati</name>
    <dbReference type="NCBI Taxonomy" id="89951"/>
    <lineage>
        <taxon>Eukaryota</taxon>
        <taxon>Metazoa</taxon>
        <taxon>Chordata</taxon>
        <taxon>Craniata</taxon>
        <taxon>Vertebrata</taxon>
        <taxon>Euteleostomi</taxon>
        <taxon>Actinopterygii</taxon>
        <taxon>Neopterygii</taxon>
        <taxon>Teleostei</taxon>
        <taxon>Neoteleostei</taxon>
        <taxon>Acanthomorphata</taxon>
        <taxon>Zeiogadaria</taxon>
        <taxon>Gadariae</taxon>
        <taxon>Gadiformes</taxon>
        <taxon>Gadoidei</taxon>
        <taxon>Merlucciidae</taxon>
        <taxon>Merluccius</taxon>
    </lineage>
</organism>